<dbReference type="GO" id="GO:0003700">
    <property type="term" value="F:DNA-binding transcription factor activity"/>
    <property type="evidence" value="ECO:0007669"/>
    <property type="project" value="InterPro"/>
</dbReference>
<dbReference type="SUPFAM" id="SSF46785">
    <property type="entry name" value="Winged helix' DNA-binding domain"/>
    <property type="match status" value="1"/>
</dbReference>
<dbReference type="FunFam" id="1.10.10.10:FF:000001">
    <property type="entry name" value="LysR family transcriptional regulator"/>
    <property type="match status" value="1"/>
</dbReference>
<keyword evidence="2" id="KW-0805">Transcription regulation</keyword>
<dbReference type="InterPro" id="IPR036390">
    <property type="entry name" value="WH_DNA-bd_sf"/>
</dbReference>
<dbReference type="eggNOG" id="COG0583">
    <property type="taxonomic scope" value="Bacteria"/>
</dbReference>
<proteinExistence type="inferred from homology"/>
<name>M1N5X1_9CLOT</name>
<feature type="domain" description="HTH lysR-type" evidence="5">
    <location>
        <begin position="1"/>
        <end position="56"/>
    </location>
</feature>
<dbReference type="EMBL" id="CP004121">
    <property type="protein sequence ID" value="AGF58782.1"/>
    <property type="molecule type" value="Genomic_DNA"/>
</dbReference>
<evidence type="ECO:0000256" key="1">
    <source>
        <dbReference type="ARBA" id="ARBA00009437"/>
    </source>
</evidence>
<dbReference type="RefSeq" id="WP_015395090.1">
    <property type="nucleotide sequence ID" value="NC_020291.1"/>
</dbReference>
<evidence type="ECO:0000313" key="6">
    <source>
        <dbReference type="EMBL" id="AGF58782.1"/>
    </source>
</evidence>
<dbReference type="InterPro" id="IPR036388">
    <property type="entry name" value="WH-like_DNA-bd_sf"/>
</dbReference>
<dbReference type="PANTHER" id="PTHR30419:SF28">
    <property type="entry name" value="HTH-TYPE TRANSCRIPTIONAL REGULATOR BSDA"/>
    <property type="match status" value="1"/>
</dbReference>
<dbReference type="PRINTS" id="PR00039">
    <property type="entry name" value="HTHLYSR"/>
</dbReference>
<gene>
    <name evidence="6" type="ORF">Cspa_c50290</name>
</gene>
<protein>
    <submittedName>
        <fullName evidence="6">Transcriptional regulator</fullName>
    </submittedName>
</protein>
<dbReference type="InterPro" id="IPR000847">
    <property type="entry name" value="LysR_HTH_N"/>
</dbReference>
<evidence type="ECO:0000256" key="2">
    <source>
        <dbReference type="ARBA" id="ARBA00023015"/>
    </source>
</evidence>
<evidence type="ECO:0000256" key="4">
    <source>
        <dbReference type="ARBA" id="ARBA00023163"/>
    </source>
</evidence>
<dbReference type="InterPro" id="IPR050950">
    <property type="entry name" value="HTH-type_LysR_regulators"/>
</dbReference>
<keyword evidence="4" id="KW-0804">Transcription</keyword>
<accession>M1N5X1</accession>
<dbReference type="Gene3D" id="1.10.10.10">
    <property type="entry name" value="Winged helix-like DNA-binding domain superfamily/Winged helix DNA-binding domain"/>
    <property type="match status" value="1"/>
</dbReference>
<comment type="similarity">
    <text evidence="1">Belongs to the LysR transcriptional regulatory family.</text>
</comment>
<dbReference type="Pfam" id="PF00126">
    <property type="entry name" value="HTH_1"/>
    <property type="match status" value="1"/>
</dbReference>
<dbReference type="PROSITE" id="PS50931">
    <property type="entry name" value="HTH_LYSR"/>
    <property type="match status" value="1"/>
</dbReference>
<dbReference type="PATRIC" id="fig|931276.5.peg.5074"/>
<dbReference type="PANTHER" id="PTHR30419">
    <property type="entry name" value="HTH-TYPE TRANSCRIPTIONAL REGULATOR YBHD"/>
    <property type="match status" value="1"/>
</dbReference>
<dbReference type="GO" id="GO:0003677">
    <property type="term" value="F:DNA binding"/>
    <property type="evidence" value="ECO:0007669"/>
    <property type="project" value="UniProtKB-KW"/>
</dbReference>
<dbReference type="Proteomes" id="UP000011728">
    <property type="component" value="Chromosome"/>
</dbReference>
<dbReference type="GO" id="GO:0005829">
    <property type="term" value="C:cytosol"/>
    <property type="evidence" value="ECO:0007669"/>
    <property type="project" value="TreeGrafter"/>
</dbReference>
<evidence type="ECO:0000256" key="3">
    <source>
        <dbReference type="ARBA" id="ARBA00023125"/>
    </source>
</evidence>
<dbReference type="HOGENOM" id="CLU_039613_20_14_9"/>
<keyword evidence="3" id="KW-0238">DNA-binding</keyword>
<organism evidence="6 7">
    <name type="scientific">Clostridium saccharoperbutylacetonicum N1-4(HMT)</name>
    <dbReference type="NCBI Taxonomy" id="931276"/>
    <lineage>
        <taxon>Bacteria</taxon>
        <taxon>Bacillati</taxon>
        <taxon>Bacillota</taxon>
        <taxon>Clostridia</taxon>
        <taxon>Eubacteriales</taxon>
        <taxon>Clostridiaceae</taxon>
        <taxon>Clostridium</taxon>
    </lineage>
</organism>
<reference evidence="6 7" key="1">
    <citation type="submission" date="2013-02" db="EMBL/GenBank/DDBJ databases">
        <title>Genome sequence of Clostridium saccharoperbutylacetonicum N1-4(HMT).</title>
        <authorList>
            <person name="Poehlein A."/>
            <person name="Daniel R."/>
        </authorList>
    </citation>
    <scope>NUCLEOTIDE SEQUENCE [LARGE SCALE GENOMIC DNA]</scope>
    <source>
        <strain evidence="7">N1-4(HMT)</strain>
    </source>
</reference>
<dbReference type="AlphaFoldDB" id="M1N5X1"/>
<keyword evidence="7" id="KW-1185">Reference proteome</keyword>
<dbReference type="KEGG" id="csr:Cspa_c50290"/>
<sequence>MDLLQLQYFKTVARLGHMTHTAEELHVAQPALSRTISKLEKELGVTLFDRVGRQIK</sequence>
<evidence type="ECO:0000259" key="5">
    <source>
        <dbReference type="PROSITE" id="PS50931"/>
    </source>
</evidence>
<dbReference type="OrthoDB" id="1652954at2"/>
<evidence type="ECO:0000313" key="7">
    <source>
        <dbReference type="Proteomes" id="UP000011728"/>
    </source>
</evidence>